<comment type="caution">
    <text evidence="1">The sequence shown here is derived from an EMBL/GenBank/DDBJ whole genome shotgun (WGS) entry which is preliminary data.</text>
</comment>
<dbReference type="EMBL" id="VHJA01000045">
    <property type="protein sequence ID" value="TPV45223.1"/>
    <property type="molecule type" value="Genomic_DNA"/>
</dbReference>
<accession>A0A506QGC5</accession>
<keyword evidence="2" id="KW-1185">Reference proteome</keyword>
<sequence length="111" mass="12409">MMSFCPFIFNLPLRLNGKYSPAQRGFPDRAFFIDDKISDYQQVTDVLKLSADDEIIFRKSAAATLSAITLNASSYPVVHRASHLTGELSSVGLAKRQRQTFAKRAINPSRD</sequence>
<protein>
    <submittedName>
        <fullName evidence="1">Uncharacterized protein</fullName>
    </submittedName>
</protein>
<dbReference type="AlphaFoldDB" id="A0A506QGC5"/>
<evidence type="ECO:0000313" key="2">
    <source>
        <dbReference type="Proteomes" id="UP000317747"/>
    </source>
</evidence>
<name>A0A506QGC5_9GAMM</name>
<evidence type="ECO:0000313" key="1">
    <source>
        <dbReference type="EMBL" id="TPV45223.1"/>
    </source>
</evidence>
<proteinExistence type="predicted"/>
<dbReference type="RefSeq" id="WP_140916960.1">
    <property type="nucleotide sequence ID" value="NZ_CP071406.1"/>
</dbReference>
<gene>
    <name evidence="1" type="ORF">FJW01_06155</name>
</gene>
<dbReference type="Proteomes" id="UP000317747">
    <property type="component" value="Unassembled WGS sequence"/>
</dbReference>
<organism evidence="1 2">
    <name type="scientific">Pantoea deleyi</name>
    <dbReference type="NCBI Taxonomy" id="470932"/>
    <lineage>
        <taxon>Bacteria</taxon>
        <taxon>Pseudomonadati</taxon>
        <taxon>Pseudomonadota</taxon>
        <taxon>Gammaproteobacteria</taxon>
        <taxon>Enterobacterales</taxon>
        <taxon>Erwiniaceae</taxon>
        <taxon>Pantoea</taxon>
    </lineage>
</organism>
<reference evidence="1 2" key="1">
    <citation type="submission" date="2019-06" db="EMBL/GenBank/DDBJ databases">
        <title>Taxogenomics and systematics of the genus Pantoea.</title>
        <authorList>
            <person name="Tambong J.T."/>
        </authorList>
    </citation>
    <scope>NUCLEOTIDE SEQUENCE [LARGE SCALE GENOMIC DNA]</scope>
    <source>
        <strain evidence="1 2">LMG 24200</strain>
    </source>
</reference>